<dbReference type="PANTHER" id="PTHR30065:SF1">
    <property type="entry name" value="SURFACE PRESENTATION OF ANTIGENS PROTEIN SPAR"/>
    <property type="match status" value="1"/>
</dbReference>
<dbReference type="GO" id="GO:0044780">
    <property type="term" value="P:bacterial-type flagellum assembly"/>
    <property type="evidence" value="ECO:0007669"/>
    <property type="project" value="UniProtKB-UniRule"/>
</dbReference>
<evidence type="ECO:0000256" key="6">
    <source>
        <dbReference type="ARBA" id="ARBA00022989"/>
    </source>
</evidence>
<name>L0EVP4_LIBCB</name>
<evidence type="ECO:0000256" key="9">
    <source>
        <dbReference type="NCBIfam" id="TIGR01400"/>
    </source>
</evidence>
<feature type="transmembrane region" description="Helical" evidence="10">
    <location>
        <begin position="12"/>
        <end position="32"/>
    </location>
</feature>
<dbReference type="GO" id="GO:0009425">
    <property type="term" value="C:bacterial-type flagellum basal body"/>
    <property type="evidence" value="ECO:0007669"/>
    <property type="project" value="UniProtKB-SubCell"/>
</dbReference>
<evidence type="ECO:0000313" key="12">
    <source>
        <dbReference type="Proteomes" id="UP000010799"/>
    </source>
</evidence>
<dbReference type="HOGENOM" id="CLU_063626_3_1_5"/>
<keyword evidence="11" id="KW-0282">Flagellum</keyword>
<feature type="transmembrane region" description="Helical" evidence="10">
    <location>
        <begin position="210"/>
        <end position="236"/>
    </location>
</feature>
<dbReference type="PROSITE" id="PS51257">
    <property type="entry name" value="PROKAR_LIPOPROTEIN"/>
    <property type="match status" value="1"/>
</dbReference>
<comment type="function">
    <text evidence="1 10">Role in flagellar biosynthesis.</text>
</comment>
<evidence type="ECO:0000256" key="2">
    <source>
        <dbReference type="ARBA" id="ARBA00009772"/>
    </source>
</evidence>
<evidence type="ECO:0000256" key="8">
    <source>
        <dbReference type="ARBA" id="ARBA00023143"/>
    </source>
</evidence>
<dbReference type="PRINTS" id="PR00953">
    <property type="entry name" value="TYPE3IMRPROT"/>
</dbReference>
<keyword evidence="4 10" id="KW-1003">Cell membrane</keyword>
<evidence type="ECO:0000256" key="3">
    <source>
        <dbReference type="ARBA" id="ARBA00021717"/>
    </source>
</evidence>
<evidence type="ECO:0000256" key="7">
    <source>
        <dbReference type="ARBA" id="ARBA00023136"/>
    </source>
</evidence>
<dbReference type="Proteomes" id="UP000010799">
    <property type="component" value="Chromosome"/>
</dbReference>
<sequence length="247" mass="27477">MISHLHKEILSVFLVFCRIGSCIMFLPGFSAACIPVQVRLYFSIAFSIIILPFLWDVVYPNVSGLGPAYILLIVIEILIGSAYGIVTRIYALGLQFSGTIISTMIGLNVASGIDISENTVGMPVAVFIGITGLLMLLAMDFHHDILYALVQSYSVIPVGGEISSRINLVTFVNVFQETFYIMLRLSSPFIIFNLIFNISVGLLNKLVPQVFLYIISLPVMLGIGFFLLYLSISFFLHQFVHSFRIIF</sequence>
<evidence type="ECO:0000256" key="4">
    <source>
        <dbReference type="ARBA" id="ARBA00022475"/>
    </source>
</evidence>
<comment type="similarity">
    <text evidence="2 10">Belongs to the FliR/MopE/SpaR family.</text>
</comment>
<dbReference type="KEGG" id="lcc:B488_09380"/>
<proteinExistence type="inferred from homology"/>
<dbReference type="AlphaFoldDB" id="L0EVP4"/>
<keyword evidence="6 10" id="KW-1133">Transmembrane helix</keyword>
<feature type="transmembrane region" description="Helical" evidence="10">
    <location>
        <begin position="185"/>
        <end position="204"/>
    </location>
</feature>
<comment type="subcellular location">
    <subcellularLocation>
        <location evidence="10">Cell membrane</location>
        <topology evidence="10">Multi-pass membrane protein</topology>
    </subcellularLocation>
    <subcellularLocation>
        <location evidence="10">Bacterial flagellum basal body</location>
    </subcellularLocation>
</comment>
<reference evidence="11 12" key="1">
    <citation type="journal article" date="2012" name="Stand. Genomic Sci.">
        <title>Complete genome sequence of Liberibacter crescens BT-1.</title>
        <authorList>
            <person name="Leonard M.T."/>
            <person name="Fagen J.R."/>
            <person name="Davis-Richardson A.G."/>
            <person name="Davis M.J."/>
            <person name="Triplett E.W."/>
        </authorList>
    </citation>
    <scope>NUCLEOTIDE SEQUENCE [LARGE SCALE GENOMIC DNA]</scope>
    <source>
        <strain evidence="11 12">BT-1</strain>
    </source>
</reference>
<dbReference type="GO" id="GO:0005886">
    <property type="term" value="C:plasma membrane"/>
    <property type="evidence" value="ECO:0007669"/>
    <property type="project" value="UniProtKB-SubCell"/>
</dbReference>
<keyword evidence="7 10" id="KW-0472">Membrane</keyword>
<evidence type="ECO:0000256" key="5">
    <source>
        <dbReference type="ARBA" id="ARBA00022692"/>
    </source>
</evidence>
<keyword evidence="5 10" id="KW-0812">Transmembrane</keyword>
<evidence type="ECO:0000256" key="1">
    <source>
        <dbReference type="ARBA" id="ARBA00002578"/>
    </source>
</evidence>
<dbReference type="PATRIC" id="fig|1215343.11.peg.965"/>
<dbReference type="EMBL" id="CP003789">
    <property type="protein sequence ID" value="AGA64930.1"/>
    <property type="molecule type" value="Genomic_DNA"/>
</dbReference>
<dbReference type="STRING" id="1215343.B488_09380"/>
<gene>
    <name evidence="11" type="ordered locus">B488_09380</name>
</gene>
<dbReference type="Pfam" id="PF01311">
    <property type="entry name" value="Bac_export_1"/>
    <property type="match status" value="1"/>
</dbReference>
<dbReference type="eggNOG" id="COG1684">
    <property type="taxonomic scope" value="Bacteria"/>
</dbReference>
<dbReference type="InterPro" id="IPR006303">
    <property type="entry name" value="FliR"/>
</dbReference>
<dbReference type="PANTHER" id="PTHR30065">
    <property type="entry name" value="FLAGELLAR BIOSYNTHETIC PROTEIN FLIR"/>
    <property type="match status" value="1"/>
</dbReference>
<protein>
    <recommendedName>
        <fullName evidence="3 9">Flagellar biosynthetic protein FliR</fullName>
    </recommendedName>
</protein>
<dbReference type="GO" id="GO:0006605">
    <property type="term" value="P:protein targeting"/>
    <property type="evidence" value="ECO:0007669"/>
    <property type="project" value="UniProtKB-UniRule"/>
</dbReference>
<accession>L0EVP4</accession>
<feature type="transmembrane region" description="Helical" evidence="10">
    <location>
        <begin position="38"/>
        <end position="55"/>
    </location>
</feature>
<dbReference type="RefSeq" id="WP_015273355.1">
    <property type="nucleotide sequence ID" value="NC_019907.1"/>
</dbReference>
<feature type="transmembrane region" description="Helical" evidence="10">
    <location>
        <begin position="67"/>
        <end position="86"/>
    </location>
</feature>
<evidence type="ECO:0000313" key="11">
    <source>
        <dbReference type="EMBL" id="AGA64930.1"/>
    </source>
</evidence>
<feature type="transmembrane region" description="Helical" evidence="10">
    <location>
        <begin position="120"/>
        <end position="139"/>
    </location>
</feature>
<feature type="transmembrane region" description="Helical" evidence="10">
    <location>
        <begin position="92"/>
        <end position="113"/>
    </location>
</feature>
<keyword evidence="11" id="KW-0969">Cilium</keyword>
<organism evidence="11 12">
    <name type="scientific">Liberibacter crescens (strain BT-1)</name>
    <dbReference type="NCBI Taxonomy" id="1215343"/>
    <lineage>
        <taxon>Bacteria</taxon>
        <taxon>Pseudomonadati</taxon>
        <taxon>Pseudomonadota</taxon>
        <taxon>Alphaproteobacteria</taxon>
        <taxon>Hyphomicrobiales</taxon>
        <taxon>Rhizobiaceae</taxon>
        <taxon>Liberibacter</taxon>
    </lineage>
</organism>
<keyword evidence="12" id="KW-1185">Reference proteome</keyword>
<keyword evidence="8 10" id="KW-0975">Bacterial flagellum</keyword>
<keyword evidence="11" id="KW-0966">Cell projection</keyword>
<dbReference type="NCBIfam" id="TIGR01400">
    <property type="entry name" value="fliR"/>
    <property type="match status" value="1"/>
</dbReference>
<dbReference type="InterPro" id="IPR002010">
    <property type="entry name" value="T3SS_IM_R"/>
</dbReference>
<evidence type="ECO:0000256" key="10">
    <source>
        <dbReference type="RuleBase" id="RU362071"/>
    </source>
</evidence>